<feature type="transmembrane region" description="Helical" evidence="1">
    <location>
        <begin position="12"/>
        <end position="30"/>
    </location>
</feature>
<name>A0ABU8I4L3_9SPHI</name>
<organism evidence="2 3">
    <name type="scientific">Sphingobacterium tenebrionis</name>
    <dbReference type="NCBI Taxonomy" id="3111775"/>
    <lineage>
        <taxon>Bacteria</taxon>
        <taxon>Pseudomonadati</taxon>
        <taxon>Bacteroidota</taxon>
        <taxon>Sphingobacteriia</taxon>
        <taxon>Sphingobacteriales</taxon>
        <taxon>Sphingobacteriaceae</taxon>
        <taxon>Sphingobacterium</taxon>
    </lineage>
</organism>
<keyword evidence="1" id="KW-1133">Transmembrane helix</keyword>
<evidence type="ECO:0000256" key="1">
    <source>
        <dbReference type="SAM" id="Phobius"/>
    </source>
</evidence>
<dbReference type="RefSeq" id="WP_336557396.1">
    <property type="nucleotide sequence ID" value="NZ_JAYLLN010000009.1"/>
</dbReference>
<dbReference type="Proteomes" id="UP001363035">
    <property type="component" value="Unassembled WGS sequence"/>
</dbReference>
<keyword evidence="3" id="KW-1185">Reference proteome</keyword>
<dbReference type="EMBL" id="JAYLLN010000009">
    <property type="protein sequence ID" value="MEI5984365.1"/>
    <property type="molecule type" value="Genomic_DNA"/>
</dbReference>
<keyword evidence="1" id="KW-0472">Membrane</keyword>
<protein>
    <submittedName>
        <fullName evidence="2">Uncharacterized protein</fullName>
    </submittedName>
</protein>
<keyword evidence="1" id="KW-0812">Transmembrane</keyword>
<evidence type="ECO:0000313" key="2">
    <source>
        <dbReference type="EMBL" id="MEI5984365.1"/>
    </source>
</evidence>
<proteinExistence type="predicted"/>
<reference evidence="2 3" key="1">
    <citation type="submission" date="2024-01" db="EMBL/GenBank/DDBJ databases">
        <title>Sphingobacterium tenebrionis sp. nov., a novel endophyte isolated from tenebrio molitor intestines.</title>
        <authorList>
            <person name="Zhang C."/>
        </authorList>
    </citation>
    <scope>NUCLEOTIDE SEQUENCE [LARGE SCALE GENOMIC DNA]</scope>
    <source>
        <strain evidence="2 3">PU5-4</strain>
    </source>
</reference>
<sequence>MEKQRGIKVHPIVFVLMIGLCLFLVFKFIYKKDKLSMMKENYNLEIEDSYNGKVERKYYDKFNHNASMIEFVNNKSRGIHPYFWGKMQVGDSISKVKGDSIIQVFRNGEKIILEIAPFYEKAIKKQQKNK</sequence>
<evidence type="ECO:0000313" key="3">
    <source>
        <dbReference type="Proteomes" id="UP001363035"/>
    </source>
</evidence>
<accession>A0ABU8I4L3</accession>
<gene>
    <name evidence="2" type="ORF">VJ786_05545</name>
</gene>
<comment type="caution">
    <text evidence="2">The sequence shown here is derived from an EMBL/GenBank/DDBJ whole genome shotgun (WGS) entry which is preliminary data.</text>
</comment>